<proteinExistence type="predicted"/>
<comment type="caution">
    <text evidence="1">The sequence shown here is derived from an EMBL/GenBank/DDBJ whole genome shotgun (WGS) entry which is preliminary data.</text>
</comment>
<dbReference type="Proteomes" id="UP001153269">
    <property type="component" value="Unassembled WGS sequence"/>
</dbReference>
<keyword evidence="2" id="KW-1185">Reference proteome</keyword>
<organism evidence="1 2">
    <name type="scientific">Pleuronectes platessa</name>
    <name type="common">European plaice</name>
    <dbReference type="NCBI Taxonomy" id="8262"/>
    <lineage>
        <taxon>Eukaryota</taxon>
        <taxon>Metazoa</taxon>
        <taxon>Chordata</taxon>
        <taxon>Craniata</taxon>
        <taxon>Vertebrata</taxon>
        <taxon>Euteleostomi</taxon>
        <taxon>Actinopterygii</taxon>
        <taxon>Neopterygii</taxon>
        <taxon>Teleostei</taxon>
        <taxon>Neoteleostei</taxon>
        <taxon>Acanthomorphata</taxon>
        <taxon>Carangaria</taxon>
        <taxon>Pleuronectiformes</taxon>
        <taxon>Pleuronectoidei</taxon>
        <taxon>Pleuronectidae</taxon>
        <taxon>Pleuronectes</taxon>
    </lineage>
</organism>
<reference evidence="1" key="1">
    <citation type="submission" date="2020-03" db="EMBL/GenBank/DDBJ databases">
        <authorList>
            <person name="Weist P."/>
        </authorList>
    </citation>
    <scope>NUCLEOTIDE SEQUENCE</scope>
</reference>
<accession>A0A9N7U398</accession>
<evidence type="ECO:0000313" key="2">
    <source>
        <dbReference type="Proteomes" id="UP001153269"/>
    </source>
</evidence>
<dbReference type="EMBL" id="CADEAL010000688">
    <property type="protein sequence ID" value="CAB1423863.1"/>
    <property type="molecule type" value="Genomic_DNA"/>
</dbReference>
<gene>
    <name evidence="1" type="ORF">PLEPLA_LOCUS11784</name>
</gene>
<protein>
    <submittedName>
        <fullName evidence="1">Uncharacterized protein</fullName>
    </submittedName>
</protein>
<sequence length="126" mass="14049">MCHRAVTTAGSCSPQVQIVHVQYYLKSIWHSPQSSCVVKKALPTDLRLTERPVRPMAVLVSEAACRPYLRVLVDLVPGVPTGSIFHRNRAGRPEELQILQGPELHGYVLTFSDENQRPSVTRQCSS</sequence>
<evidence type="ECO:0000313" key="1">
    <source>
        <dbReference type="EMBL" id="CAB1423863.1"/>
    </source>
</evidence>
<name>A0A9N7U398_PLEPL</name>
<dbReference type="AlphaFoldDB" id="A0A9N7U398"/>